<dbReference type="GO" id="GO:0004252">
    <property type="term" value="F:serine-type endopeptidase activity"/>
    <property type="evidence" value="ECO:0007669"/>
    <property type="project" value="UniProtKB-UniRule"/>
</dbReference>
<dbReference type="EMBL" id="JAHESF010000054">
    <property type="protein sequence ID" value="MBT1700998.1"/>
    <property type="molecule type" value="Genomic_DNA"/>
</dbReference>
<feature type="active site" description="Charge relay system" evidence="5">
    <location>
        <position position="362"/>
    </location>
</feature>
<dbReference type="InterPro" id="IPR023828">
    <property type="entry name" value="Peptidase_S8_Ser-AS"/>
</dbReference>
<dbReference type="PRINTS" id="PR00723">
    <property type="entry name" value="SUBTILISIN"/>
</dbReference>
<dbReference type="PROSITE" id="PS00137">
    <property type="entry name" value="SUBTILASE_HIS"/>
    <property type="match status" value="1"/>
</dbReference>
<dbReference type="Proteomes" id="UP001319200">
    <property type="component" value="Unassembled WGS sequence"/>
</dbReference>
<evidence type="ECO:0000256" key="1">
    <source>
        <dbReference type="ARBA" id="ARBA00011073"/>
    </source>
</evidence>
<dbReference type="InterPro" id="IPR023827">
    <property type="entry name" value="Peptidase_S8_Asp-AS"/>
</dbReference>
<dbReference type="SUPFAM" id="SSF52743">
    <property type="entry name" value="Subtilisin-like"/>
    <property type="match status" value="1"/>
</dbReference>
<proteinExistence type="inferred from homology"/>
<evidence type="ECO:0000256" key="6">
    <source>
        <dbReference type="RuleBase" id="RU003355"/>
    </source>
</evidence>
<keyword evidence="2 5" id="KW-0645">Protease</keyword>
<organism evidence="9 10">
    <name type="scientific">Chryseosolibacter histidini</name>
    <dbReference type="NCBI Taxonomy" id="2782349"/>
    <lineage>
        <taxon>Bacteria</taxon>
        <taxon>Pseudomonadati</taxon>
        <taxon>Bacteroidota</taxon>
        <taxon>Cytophagia</taxon>
        <taxon>Cytophagales</taxon>
        <taxon>Chryseotaleaceae</taxon>
        <taxon>Chryseosolibacter</taxon>
    </lineage>
</organism>
<feature type="signal peptide" evidence="7">
    <location>
        <begin position="1"/>
        <end position="34"/>
    </location>
</feature>
<dbReference type="InterPro" id="IPR022398">
    <property type="entry name" value="Peptidase_S8_His-AS"/>
</dbReference>
<accession>A0AAP2DR66</accession>
<dbReference type="InterPro" id="IPR050131">
    <property type="entry name" value="Peptidase_S8_subtilisin-like"/>
</dbReference>
<protein>
    <submittedName>
        <fullName evidence="9">S8 family serine peptidase</fullName>
    </submittedName>
</protein>
<dbReference type="PROSITE" id="PS00136">
    <property type="entry name" value="SUBTILASE_ASP"/>
    <property type="match status" value="1"/>
</dbReference>
<dbReference type="PANTHER" id="PTHR43806">
    <property type="entry name" value="PEPTIDASE S8"/>
    <property type="match status" value="1"/>
</dbReference>
<feature type="active site" description="Charge relay system" evidence="5">
    <location>
        <position position="203"/>
    </location>
</feature>
<dbReference type="InterPro" id="IPR015500">
    <property type="entry name" value="Peptidase_S8_subtilisin-rel"/>
</dbReference>
<gene>
    <name evidence="9" type="ORF">KK083_29160</name>
</gene>
<dbReference type="PANTHER" id="PTHR43806:SF11">
    <property type="entry name" value="CEREVISIN-RELATED"/>
    <property type="match status" value="1"/>
</dbReference>
<comment type="caution">
    <text evidence="9">The sequence shown here is derived from an EMBL/GenBank/DDBJ whole genome shotgun (WGS) entry which is preliminary data.</text>
</comment>
<evidence type="ECO:0000313" key="10">
    <source>
        <dbReference type="Proteomes" id="UP001319200"/>
    </source>
</evidence>
<evidence type="ECO:0000259" key="8">
    <source>
        <dbReference type="Pfam" id="PF00082"/>
    </source>
</evidence>
<evidence type="ECO:0000256" key="7">
    <source>
        <dbReference type="SAM" id="SignalP"/>
    </source>
</evidence>
<feature type="chain" id="PRO_5042965373" evidence="7">
    <location>
        <begin position="35"/>
        <end position="399"/>
    </location>
</feature>
<evidence type="ECO:0000256" key="4">
    <source>
        <dbReference type="ARBA" id="ARBA00022825"/>
    </source>
</evidence>
<keyword evidence="3 5" id="KW-0378">Hydrolase</keyword>
<reference evidence="9 10" key="1">
    <citation type="submission" date="2021-05" db="EMBL/GenBank/DDBJ databases">
        <title>A Polyphasic approach of four new species of the genus Ohtaekwangia: Ohtaekwangia histidinii sp. nov., Ohtaekwangia cretensis sp. nov., Ohtaekwangia indiensis sp. nov., Ohtaekwangia reichenbachii sp. nov. from diverse environment.</title>
        <authorList>
            <person name="Octaviana S."/>
        </authorList>
    </citation>
    <scope>NUCLEOTIDE SEQUENCE [LARGE SCALE GENOMIC DNA]</scope>
    <source>
        <strain evidence="9 10">PWU4</strain>
    </source>
</reference>
<name>A0AAP2DR66_9BACT</name>
<dbReference type="PROSITE" id="PS00138">
    <property type="entry name" value="SUBTILASE_SER"/>
    <property type="match status" value="1"/>
</dbReference>
<keyword evidence="10" id="KW-1185">Reference proteome</keyword>
<evidence type="ECO:0000256" key="3">
    <source>
        <dbReference type="ARBA" id="ARBA00022801"/>
    </source>
</evidence>
<dbReference type="PROSITE" id="PS51892">
    <property type="entry name" value="SUBTILASE"/>
    <property type="match status" value="1"/>
</dbReference>
<dbReference type="Gene3D" id="3.40.50.200">
    <property type="entry name" value="Peptidase S8/S53 domain"/>
    <property type="match status" value="1"/>
</dbReference>
<dbReference type="Pfam" id="PF00082">
    <property type="entry name" value="Peptidase_S8"/>
    <property type="match status" value="1"/>
</dbReference>
<dbReference type="GO" id="GO:0006508">
    <property type="term" value="P:proteolysis"/>
    <property type="evidence" value="ECO:0007669"/>
    <property type="project" value="UniProtKB-KW"/>
</dbReference>
<evidence type="ECO:0000256" key="5">
    <source>
        <dbReference type="PROSITE-ProRule" id="PRU01240"/>
    </source>
</evidence>
<comment type="similarity">
    <text evidence="1 5 6">Belongs to the peptidase S8 family.</text>
</comment>
<feature type="domain" description="Peptidase S8/S53" evidence="8">
    <location>
        <begin position="168"/>
        <end position="372"/>
    </location>
</feature>
<keyword evidence="7" id="KW-0732">Signal</keyword>
<dbReference type="InterPro" id="IPR000209">
    <property type="entry name" value="Peptidase_S8/S53_dom"/>
</dbReference>
<sequence length="399" mass="41853">MSTVLNTPARAIPMLNKTLRLSVFITLLAFFACGDDDNGSNPKTKADLCVMAKSANSGKPIDGTYIVAFANDQAPGGRSARAAARVLASHRLAEDKIVGEANGELLHYIMKLSADEALELKRDPSVMLVEQDRVISICACFTVIAPRLVTWNVDKVGYGDGTGKTAWIMDTGIDFDHPDLTVDQSRSRAFVDGETSADDDNGHGTHVAGIIGAKNNTIGTLGVASGATLVALKILDDHGDGRLSTALKALTYVRSNAKAGDVVNISMGLEEVSEILETEIRGVANKGIFVAIAAGNRSTTASSFSPGRTNGKNIYTVTAVDSLNHFASFSNYGNDAVDFAAPGVRIVSTYRNGQYAILSGTSMATPHVAGLLLINNGVVNSDGVAEDDPDGVADPLAHK</sequence>
<dbReference type="InterPro" id="IPR036852">
    <property type="entry name" value="Peptidase_S8/S53_dom_sf"/>
</dbReference>
<evidence type="ECO:0000256" key="2">
    <source>
        <dbReference type="ARBA" id="ARBA00022670"/>
    </source>
</evidence>
<evidence type="ECO:0000313" key="9">
    <source>
        <dbReference type="EMBL" id="MBT1700998.1"/>
    </source>
</evidence>
<feature type="active site" description="Charge relay system" evidence="5">
    <location>
        <position position="170"/>
    </location>
</feature>
<dbReference type="RefSeq" id="WP_254169686.1">
    <property type="nucleotide sequence ID" value="NZ_JAHESF010000054.1"/>
</dbReference>
<dbReference type="AlphaFoldDB" id="A0AAP2DR66"/>
<keyword evidence="4 5" id="KW-0720">Serine protease</keyword>